<evidence type="ECO:0000256" key="6">
    <source>
        <dbReference type="ARBA" id="ARBA00023163"/>
    </source>
</evidence>
<evidence type="ECO:0000256" key="1">
    <source>
        <dbReference type="ARBA" id="ARBA00004123"/>
    </source>
</evidence>
<keyword evidence="3" id="KW-0563">Paired box</keyword>
<dbReference type="Ensembl" id="ENSCSAVT00000002807.1">
    <property type="protein sequence ID" value="ENSCSAVP00000002764.1"/>
    <property type="gene ID" value="ENSCSAVG00000001640.1"/>
</dbReference>
<dbReference type="FunFam" id="1.10.10.10:FF:000003">
    <property type="entry name" value="Paired box protein Pax-6"/>
    <property type="match status" value="1"/>
</dbReference>
<dbReference type="PRINTS" id="PR00027">
    <property type="entry name" value="PAIREDBOX"/>
</dbReference>
<feature type="compositionally biased region" description="Basic residues" evidence="8">
    <location>
        <begin position="423"/>
        <end position="437"/>
    </location>
</feature>
<evidence type="ECO:0000313" key="11">
    <source>
        <dbReference type="Proteomes" id="UP000007875"/>
    </source>
</evidence>
<dbReference type="CDD" id="cd00131">
    <property type="entry name" value="PAX"/>
    <property type="match status" value="1"/>
</dbReference>
<reference evidence="10" key="3">
    <citation type="submission" date="2025-09" db="UniProtKB">
        <authorList>
            <consortium name="Ensembl"/>
        </authorList>
    </citation>
    <scope>IDENTIFICATION</scope>
</reference>
<reference evidence="11" key="1">
    <citation type="submission" date="2003-08" db="EMBL/GenBank/DDBJ databases">
        <authorList>
            <person name="Birren B."/>
            <person name="Nusbaum C."/>
            <person name="Abebe A."/>
            <person name="Abouelleil A."/>
            <person name="Adekoya E."/>
            <person name="Ait-zahra M."/>
            <person name="Allen N."/>
            <person name="Allen T."/>
            <person name="An P."/>
            <person name="Anderson M."/>
            <person name="Anderson S."/>
            <person name="Arachchi H."/>
            <person name="Armbruster J."/>
            <person name="Bachantsang P."/>
            <person name="Baldwin J."/>
            <person name="Barry A."/>
            <person name="Bayul T."/>
            <person name="Blitshsteyn B."/>
            <person name="Bloom T."/>
            <person name="Blye J."/>
            <person name="Boguslavskiy L."/>
            <person name="Borowsky M."/>
            <person name="Boukhgalter B."/>
            <person name="Brunache A."/>
            <person name="Butler J."/>
            <person name="Calixte N."/>
            <person name="Calvo S."/>
            <person name="Camarata J."/>
            <person name="Campo K."/>
            <person name="Chang J."/>
            <person name="Cheshatsang Y."/>
            <person name="Citroen M."/>
            <person name="Collymore A."/>
            <person name="Considine T."/>
            <person name="Cook A."/>
            <person name="Cooke P."/>
            <person name="Corum B."/>
            <person name="Cuomo C."/>
            <person name="David R."/>
            <person name="Dawoe T."/>
            <person name="Degray S."/>
            <person name="Dodge S."/>
            <person name="Dooley K."/>
            <person name="Dorje P."/>
            <person name="Dorjee K."/>
            <person name="Dorris L."/>
            <person name="Duffey N."/>
            <person name="Dupes A."/>
            <person name="Elkins T."/>
            <person name="Engels R."/>
            <person name="Erickson J."/>
            <person name="Farina A."/>
            <person name="Faro S."/>
            <person name="Ferreira P."/>
            <person name="Fischer H."/>
            <person name="Fitzgerald M."/>
            <person name="Foley K."/>
            <person name="Gage D."/>
            <person name="Galagan J."/>
            <person name="Gearin G."/>
            <person name="Gnerre S."/>
            <person name="Gnirke A."/>
            <person name="Goyette A."/>
            <person name="Graham J."/>
            <person name="Grandbois E."/>
            <person name="Gyaltsen K."/>
            <person name="Hafez N."/>
            <person name="Hagopian D."/>
            <person name="Hagos B."/>
            <person name="Hall J."/>
            <person name="Hatcher B."/>
            <person name="Heller A."/>
            <person name="Higgins H."/>
            <person name="Honan T."/>
            <person name="Horn A."/>
            <person name="Houde N."/>
            <person name="Hughes L."/>
            <person name="Hulme W."/>
            <person name="Husby E."/>
            <person name="Iliev I."/>
            <person name="Jaffe D."/>
            <person name="Jones C."/>
            <person name="Kamal M."/>
            <person name="Kamat A."/>
            <person name="Kamvysselis M."/>
            <person name="Karlsson E."/>
            <person name="Kells C."/>
            <person name="Kieu A."/>
            <person name="Kisner P."/>
            <person name="Kodira C."/>
            <person name="Kulbokas E."/>
            <person name="Labutti K."/>
            <person name="Lama D."/>
            <person name="Landers T."/>
            <person name="Leger J."/>
            <person name="Levine S."/>
            <person name="Lewis D."/>
            <person name="Lewis T."/>
            <person name="Lindblad-toh K."/>
            <person name="Liu X."/>
            <person name="Lokyitsang T."/>
            <person name="Lokyitsang Y."/>
            <person name="Lucien O."/>
            <person name="Lui A."/>
            <person name="Ma L.J."/>
            <person name="Mabbitt R."/>
            <person name="Macdonald J."/>
            <person name="Maclean C."/>
            <person name="Major J."/>
            <person name="Manning J."/>
            <person name="Marabella R."/>
            <person name="Maru K."/>
            <person name="Matthews C."/>
            <person name="Mauceli E."/>
            <person name="Mccarthy M."/>
            <person name="Mcdonough S."/>
            <person name="Mcghee T."/>
            <person name="Meldrim J."/>
            <person name="Meneus L."/>
            <person name="Mesirov J."/>
            <person name="Mihalev A."/>
            <person name="Mihova T."/>
            <person name="Mikkelsen T."/>
            <person name="Mlenga V."/>
            <person name="Moru K."/>
            <person name="Mozes J."/>
            <person name="Mulrain L."/>
            <person name="Munson G."/>
            <person name="Naylor J."/>
            <person name="Newes C."/>
            <person name="Nguyen C."/>
            <person name="Nguyen N."/>
            <person name="Nguyen T."/>
            <person name="Nicol R."/>
            <person name="Nielsen C."/>
            <person name="Nizzari M."/>
            <person name="Norbu C."/>
            <person name="Norbu N."/>
            <person name="O'donnell P."/>
            <person name="Okoawo O."/>
            <person name="O'leary S."/>
            <person name="Omotosho B."/>
            <person name="O'neill K."/>
            <person name="Osman S."/>
            <person name="Parker S."/>
            <person name="Perrin D."/>
            <person name="Phunkhang P."/>
            <person name="Piqani B."/>
            <person name="Purcell S."/>
            <person name="Rachupka T."/>
            <person name="Ramasamy U."/>
            <person name="Rameau R."/>
            <person name="Ray V."/>
            <person name="Raymond C."/>
            <person name="Retta R."/>
            <person name="Richardson S."/>
            <person name="Rise C."/>
            <person name="Rodriguez J."/>
            <person name="Rogers J."/>
            <person name="Rogov P."/>
            <person name="Rutman M."/>
            <person name="Schupbach R."/>
            <person name="Seaman C."/>
            <person name="Settipalli S."/>
            <person name="Sharpe T."/>
            <person name="Sheridan J."/>
            <person name="Sherpa N."/>
            <person name="Shi J."/>
            <person name="Smirnov S."/>
            <person name="Smith C."/>
            <person name="Sougnez C."/>
            <person name="Spencer B."/>
            <person name="Stalker J."/>
            <person name="Stange-thomann N."/>
            <person name="Stavropoulos S."/>
            <person name="Stetson K."/>
            <person name="Stone C."/>
            <person name="Stone S."/>
            <person name="Stubbs M."/>
            <person name="Talamas J."/>
            <person name="Tchuinga P."/>
            <person name="Tenzing P."/>
            <person name="Tesfaye S."/>
            <person name="Theodore J."/>
            <person name="Thoulutsang Y."/>
            <person name="Topham K."/>
            <person name="Towey S."/>
            <person name="Tsamla T."/>
            <person name="Tsomo N."/>
            <person name="Vallee D."/>
            <person name="Vassiliev H."/>
            <person name="Venkataraman V."/>
            <person name="Vinson J."/>
            <person name="Vo A."/>
            <person name="Wade C."/>
            <person name="Wang S."/>
            <person name="Wangchuk T."/>
            <person name="Wangdi T."/>
            <person name="Whittaker C."/>
            <person name="Wilkinson J."/>
            <person name="Wu Y."/>
            <person name="Wyman D."/>
            <person name="Yadav S."/>
            <person name="Yang S."/>
            <person name="Yang X."/>
            <person name="Yeager S."/>
            <person name="Yee E."/>
            <person name="Young G."/>
            <person name="Zainoun J."/>
            <person name="Zembeck L."/>
            <person name="Zimmer A."/>
            <person name="Zody M."/>
            <person name="Lander E."/>
        </authorList>
    </citation>
    <scope>NUCLEOTIDE SEQUENCE [LARGE SCALE GENOMIC DNA]</scope>
</reference>
<protein>
    <recommendedName>
        <fullName evidence="9">Paired domain-containing protein</fullName>
    </recommendedName>
</protein>
<keyword evidence="5" id="KW-0238">DNA-binding</keyword>
<organism evidence="10 11">
    <name type="scientific">Ciona savignyi</name>
    <name type="common">Pacific transparent sea squirt</name>
    <dbReference type="NCBI Taxonomy" id="51511"/>
    <lineage>
        <taxon>Eukaryota</taxon>
        <taxon>Metazoa</taxon>
        <taxon>Chordata</taxon>
        <taxon>Tunicata</taxon>
        <taxon>Ascidiacea</taxon>
        <taxon>Phlebobranchia</taxon>
        <taxon>Cionidae</taxon>
        <taxon>Ciona</taxon>
    </lineage>
</organism>
<dbReference type="GO" id="GO:0000978">
    <property type="term" value="F:RNA polymerase II cis-regulatory region sequence-specific DNA binding"/>
    <property type="evidence" value="ECO:0007669"/>
    <property type="project" value="TreeGrafter"/>
</dbReference>
<feature type="region of interest" description="Disordered" evidence="8">
    <location>
        <begin position="607"/>
        <end position="629"/>
    </location>
</feature>
<dbReference type="HOGENOM" id="CLU_294517_0_0_1"/>
<name>H2YBR6_CIOSA</name>
<dbReference type="InterPro" id="IPR043182">
    <property type="entry name" value="PAIRED_DNA-bd_dom"/>
</dbReference>
<keyword evidence="7" id="KW-0539">Nucleus</keyword>
<dbReference type="PROSITE" id="PS51057">
    <property type="entry name" value="PAIRED_2"/>
    <property type="match status" value="1"/>
</dbReference>
<dbReference type="PANTHER" id="PTHR45636">
    <property type="entry name" value="PAIRED BOX PROTEIN PAX-6-RELATED-RELATED"/>
    <property type="match status" value="1"/>
</dbReference>
<evidence type="ECO:0000256" key="7">
    <source>
        <dbReference type="ARBA" id="ARBA00023242"/>
    </source>
</evidence>
<dbReference type="OMA" id="MRITEYK"/>
<evidence type="ECO:0000256" key="3">
    <source>
        <dbReference type="ARBA" id="ARBA00022724"/>
    </source>
</evidence>
<comment type="subcellular location">
    <subcellularLocation>
        <location evidence="1">Nucleus</location>
    </subcellularLocation>
</comment>
<evidence type="ECO:0000256" key="8">
    <source>
        <dbReference type="SAM" id="MobiDB-lite"/>
    </source>
</evidence>
<dbReference type="eggNOG" id="KOG3862">
    <property type="taxonomic scope" value="Eukaryota"/>
</dbReference>
<evidence type="ECO:0000313" key="10">
    <source>
        <dbReference type="Ensembl" id="ENSCSAVP00000002764.1"/>
    </source>
</evidence>
<dbReference type="Proteomes" id="UP000007875">
    <property type="component" value="Unassembled WGS sequence"/>
</dbReference>
<dbReference type="STRING" id="51511.ENSCSAVP00000002764"/>
<keyword evidence="4" id="KW-0805">Transcription regulation</keyword>
<feature type="domain" description="Paired" evidence="9">
    <location>
        <begin position="453"/>
        <end position="579"/>
    </location>
</feature>
<keyword evidence="6" id="KW-0804">Transcription</keyword>
<dbReference type="InterPro" id="IPR043565">
    <property type="entry name" value="PAX_fam"/>
</dbReference>
<dbReference type="GeneTree" id="ENSGT00940000165812"/>
<feature type="region of interest" description="Disordered" evidence="8">
    <location>
        <begin position="411"/>
        <end position="438"/>
    </location>
</feature>
<evidence type="ECO:0000256" key="2">
    <source>
        <dbReference type="ARBA" id="ARBA00022473"/>
    </source>
</evidence>
<feature type="compositionally biased region" description="Polar residues" evidence="8">
    <location>
        <begin position="984"/>
        <end position="997"/>
    </location>
</feature>
<keyword evidence="2" id="KW-0217">Developmental protein</keyword>
<feature type="compositionally biased region" description="Polar residues" evidence="8">
    <location>
        <begin position="615"/>
        <end position="629"/>
    </location>
</feature>
<evidence type="ECO:0000256" key="4">
    <source>
        <dbReference type="ARBA" id="ARBA00023015"/>
    </source>
</evidence>
<dbReference type="GO" id="GO:0000981">
    <property type="term" value="F:DNA-binding transcription factor activity, RNA polymerase II-specific"/>
    <property type="evidence" value="ECO:0007669"/>
    <property type="project" value="TreeGrafter"/>
</dbReference>
<dbReference type="AlphaFoldDB" id="H2YBR6"/>
<accession>H2YBR6</accession>
<dbReference type="InterPro" id="IPR009057">
    <property type="entry name" value="Homeodomain-like_sf"/>
</dbReference>
<dbReference type="InterPro" id="IPR001523">
    <property type="entry name" value="Paired_dom"/>
</dbReference>
<keyword evidence="11" id="KW-1185">Reference proteome</keyword>
<sequence>MYNGLTLSVGLHPHLNRVPANLESSSLENKGSFYFTLPKTIVEADSNPQENFDFTTDSIISLGAVEGLTSVIKRRGVSFGGWKLSEDESNVTMVLNWRKNKENETNISKKLLNKDTKTELCVEKLSFKPETLNMSGENNIKVVDDATGQIVMESGANSASVPISEEMCIKRSAGDVQAPIPIKVFKQDSESAAKVPSQGEGFILSVDQSENAAVVDHEREMMELVDAAAHATTFTEEVVVQEEAKSSDDVENSSSGILGDLSNLGSDSTNGPVQIVVEQGDIKSDYLDQDDYQIDGSSTTVEPQQTNTATVAAPQGVNPSMMSNLLHTAAAVAASQNAAAATVQVIPGQAAGTIQLVPASEVQKTREMMAAGLAPQSINQAGEDTSKTNNQPVFTYLVTSQGTLIAAHASDGSELISSSNGAKPKRKSGGRGRRLSKNLKSIIPKEEVNDDGHGGGVNQLGGMYVNGRPLPEPIRQRIVNLSHQGVRPCDISRQLRVSHGCVSKILARYYETGSIRPGVIGGSKPKVATHDVVMRITEYKRENPTMFAWEIRDRLLADEVCSHETVPSVSSINRIVRSKTAEFMKDNQKLSEQANLPSPLLGMQMMKSDRKRTNPAPSTSLSATNQQSNGNALQNVDLGAMQIVVSGNEVNPSLAQYVSLAGSGGNKIEVQPTSSTNDQNRIYSLSNLLGITPSQAALLASNPAAFTQAAAIGATPSTSTPNATDPPKPSPSLPAVLASLPLGQQYELLKTVGGDLVSVQQIDEKNNQDTNPRLISVQTNKPSNVQVGQQILVNAQGQIVTQPTLPQANQPRVLSPSSAQQGGLYVTSTGQVISSAAAQSLIISSQQNMEIQPSSNPVNLNQFSGVDVMTSSVVTSSVRSAQTLTSPSNKSSKPNTITLGANQQGLVTLTQQQIQQLAAQGVVIQPAPSPVPYQPTIIEQQNEKPDNEVIIEENSADGGEKPSESDDAIVSEIVEKSPEKVDPMSQSNNEGSMTHDQQQLLKMLQSAILVKQEPSEESSNINQLIMATQQ</sequence>
<feature type="region of interest" description="Disordered" evidence="8">
    <location>
        <begin position="974"/>
        <end position="997"/>
    </location>
</feature>
<dbReference type="InterPro" id="IPR036388">
    <property type="entry name" value="WH-like_DNA-bd_sf"/>
</dbReference>
<dbReference type="Gene3D" id="1.10.10.10">
    <property type="entry name" value="Winged helix-like DNA-binding domain superfamily/Winged helix DNA-binding domain"/>
    <property type="match status" value="2"/>
</dbReference>
<reference evidence="10" key="2">
    <citation type="submission" date="2025-08" db="UniProtKB">
        <authorList>
            <consortium name="Ensembl"/>
        </authorList>
    </citation>
    <scope>IDENTIFICATION</scope>
</reference>
<dbReference type="PANTHER" id="PTHR45636:SF41">
    <property type="entry name" value="PAIRED BOX PROTEIN PAX-6-RELATED"/>
    <property type="match status" value="1"/>
</dbReference>
<dbReference type="PROSITE" id="PS00034">
    <property type="entry name" value="PAIRED_1"/>
    <property type="match status" value="1"/>
</dbReference>
<dbReference type="GO" id="GO:0005634">
    <property type="term" value="C:nucleus"/>
    <property type="evidence" value="ECO:0007669"/>
    <property type="project" value="UniProtKB-SubCell"/>
</dbReference>
<dbReference type="InParanoid" id="H2YBR6"/>
<proteinExistence type="predicted"/>
<dbReference type="Pfam" id="PF00292">
    <property type="entry name" value="PAX"/>
    <property type="match status" value="1"/>
</dbReference>
<dbReference type="SMART" id="SM00351">
    <property type="entry name" value="PAX"/>
    <property type="match status" value="1"/>
</dbReference>
<evidence type="ECO:0000256" key="5">
    <source>
        <dbReference type="ARBA" id="ARBA00023125"/>
    </source>
</evidence>
<evidence type="ECO:0000259" key="9">
    <source>
        <dbReference type="PROSITE" id="PS51057"/>
    </source>
</evidence>
<dbReference type="SUPFAM" id="SSF46689">
    <property type="entry name" value="Homeodomain-like"/>
    <property type="match status" value="1"/>
</dbReference>
<dbReference type="FunFam" id="1.10.10.10:FF:000013">
    <property type="entry name" value="Paired box 8 isoform 1"/>
    <property type="match status" value="1"/>
</dbReference>